<evidence type="ECO:0000313" key="2">
    <source>
        <dbReference type="EMBL" id="MBX40147.1"/>
    </source>
</evidence>
<accession>A0A2P2NCF1</accession>
<proteinExistence type="predicted"/>
<feature type="transmembrane region" description="Helical" evidence="1">
    <location>
        <begin position="22"/>
        <end position="42"/>
    </location>
</feature>
<reference evidence="2" key="1">
    <citation type="submission" date="2018-02" db="EMBL/GenBank/DDBJ databases">
        <title>Rhizophora mucronata_Transcriptome.</title>
        <authorList>
            <person name="Meera S.P."/>
            <person name="Sreeshan A."/>
            <person name="Augustine A."/>
        </authorList>
    </citation>
    <scope>NUCLEOTIDE SEQUENCE</scope>
    <source>
        <tissue evidence="2">Leaf</tissue>
    </source>
</reference>
<dbReference type="AlphaFoldDB" id="A0A2P2NCF1"/>
<keyword evidence="1" id="KW-0812">Transmembrane</keyword>
<protein>
    <submittedName>
        <fullName evidence="2">Uncharacterized protein</fullName>
    </submittedName>
</protein>
<organism evidence="2">
    <name type="scientific">Rhizophora mucronata</name>
    <name type="common">Asiatic mangrove</name>
    <dbReference type="NCBI Taxonomy" id="61149"/>
    <lineage>
        <taxon>Eukaryota</taxon>
        <taxon>Viridiplantae</taxon>
        <taxon>Streptophyta</taxon>
        <taxon>Embryophyta</taxon>
        <taxon>Tracheophyta</taxon>
        <taxon>Spermatophyta</taxon>
        <taxon>Magnoliopsida</taxon>
        <taxon>eudicotyledons</taxon>
        <taxon>Gunneridae</taxon>
        <taxon>Pentapetalae</taxon>
        <taxon>rosids</taxon>
        <taxon>fabids</taxon>
        <taxon>Malpighiales</taxon>
        <taxon>Rhizophoraceae</taxon>
        <taxon>Rhizophora</taxon>
    </lineage>
</organism>
<sequence length="44" mass="5472">MAKHIGYITCQHFFCIHLIKQIYFLPLHFPFWFSFLFSFTIYSH</sequence>
<evidence type="ECO:0000256" key="1">
    <source>
        <dbReference type="SAM" id="Phobius"/>
    </source>
</evidence>
<dbReference type="EMBL" id="GGEC01059663">
    <property type="protein sequence ID" value="MBX40147.1"/>
    <property type="molecule type" value="Transcribed_RNA"/>
</dbReference>
<keyword evidence="1" id="KW-0472">Membrane</keyword>
<name>A0A2P2NCF1_RHIMU</name>
<keyword evidence="1" id="KW-1133">Transmembrane helix</keyword>